<dbReference type="PANTHER" id="PTHR19338">
    <property type="entry name" value="TRANSLOCASE OF INNER MITOCHONDRIAL MEMBRANE 13 HOMOLOG"/>
    <property type="match status" value="1"/>
</dbReference>
<dbReference type="AlphaFoldDB" id="A0A1S4DP67"/>
<gene>
    <name evidence="3" type="primary">LOC107831943</name>
</gene>
<dbReference type="KEGG" id="nta:107831943"/>
<evidence type="ECO:0000259" key="2">
    <source>
        <dbReference type="Pfam" id="PF00931"/>
    </source>
</evidence>
<proteinExistence type="predicted"/>
<dbReference type="OrthoDB" id="1303173at2759"/>
<dbReference type="GO" id="GO:0043531">
    <property type="term" value="F:ADP binding"/>
    <property type="evidence" value="ECO:0007669"/>
    <property type="project" value="InterPro"/>
</dbReference>
<dbReference type="Pfam" id="PF00931">
    <property type="entry name" value="NB-ARC"/>
    <property type="match status" value="2"/>
</dbReference>
<feature type="domain" description="NB-ARC" evidence="2">
    <location>
        <begin position="33"/>
        <end position="105"/>
    </location>
</feature>
<reference evidence="3" key="1">
    <citation type="submission" date="2025-08" db="UniProtKB">
        <authorList>
            <consortium name="RefSeq"/>
        </authorList>
    </citation>
    <scope>IDENTIFICATION</scope>
</reference>
<dbReference type="PaxDb" id="4097-A0A1S4DP67"/>
<dbReference type="STRING" id="4097.A0A1S4DP67"/>
<accession>A0A1S4DP67</accession>
<dbReference type="RefSeq" id="XP_016515226.1">
    <property type="nucleotide sequence ID" value="XM_016659740.1"/>
</dbReference>
<dbReference type="SMR" id="A0A1S4DP67"/>
<feature type="region of interest" description="Disordered" evidence="1">
    <location>
        <begin position="1"/>
        <end position="26"/>
    </location>
</feature>
<organism evidence="3">
    <name type="scientific">Nicotiana tabacum</name>
    <name type="common">Common tobacco</name>
    <dbReference type="NCBI Taxonomy" id="4097"/>
    <lineage>
        <taxon>Eukaryota</taxon>
        <taxon>Viridiplantae</taxon>
        <taxon>Streptophyta</taxon>
        <taxon>Embryophyta</taxon>
        <taxon>Tracheophyta</taxon>
        <taxon>Spermatophyta</taxon>
        <taxon>Magnoliopsida</taxon>
        <taxon>eudicotyledons</taxon>
        <taxon>Gunneridae</taxon>
        <taxon>Pentapetalae</taxon>
        <taxon>asterids</taxon>
        <taxon>lamiids</taxon>
        <taxon>Solanales</taxon>
        <taxon>Solanaceae</taxon>
        <taxon>Nicotianoideae</taxon>
        <taxon>Nicotianeae</taxon>
        <taxon>Nicotiana</taxon>
    </lineage>
</organism>
<dbReference type="PANTHER" id="PTHR19338:SF39">
    <property type="entry name" value="TOSPOVIRUS RESISTANCE PROTEIN D"/>
    <property type="match status" value="1"/>
</dbReference>
<evidence type="ECO:0000256" key="1">
    <source>
        <dbReference type="SAM" id="MobiDB-lite"/>
    </source>
</evidence>
<dbReference type="SUPFAM" id="SSF52540">
    <property type="entry name" value="P-loop containing nucleoside triphosphate hydrolases"/>
    <property type="match status" value="1"/>
</dbReference>
<dbReference type="Gene3D" id="3.40.50.300">
    <property type="entry name" value="P-loop containing nucleotide triphosphate hydrolases"/>
    <property type="match status" value="1"/>
</dbReference>
<dbReference type="InterPro" id="IPR027417">
    <property type="entry name" value="P-loop_NTPase"/>
</dbReference>
<dbReference type="InterPro" id="IPR002182">
    <property type="entry name" value="NB-ARC"/>
</dbReference>
<protein>
    <submittedName>
        <fullName evidence="3">Late blight resistance protein homolog R1A-3</fullName>
    </submittedName>
</protein>
<feature type="domain" description="NB-ARC" evidence="2">
    <location>
        <begin position="108"/>
        <end position="166"/>
    </location>
</feature>
<name>A0A1S4DP67_TOBAC</name>
<sequence length="166" mass="18968">MESIQVGERSPAHATASTQHSPPSMEEEVVGFEDDAKSIIQQLTRGTKELDIISIAGMSGLDKTTLARKVFYHFIDNRHFDVTTWCSISKEYSSTKVFSEILKQVVGNDIWEAKAWEELRLSFPYGEDGSRVVVTIRDEQVVRQLKLHSDPYFLRFLAVDESWELL</sequence>
<evidence type="ECO:0000313" key="3">
    <source>
        <dbReference type="RefSeq" id="XP_016515226.1"/>
    </source>
</evidence>